<evidence type="ECO:0000313" key="2">
    <source>
        <dbReference type="Proteomes" id="UP000509301"/>
    </source>
</evidence>
<gene>
    <name evidence="1" type="ORF">GWK48_03750</name>
</gene>
<keyword evidence="2" id="KW-1185">Reference proteome</keyword>
<dbReference type="RefSeq" id="WP_174629752.1">
    <property type="nucleotide sequence ID" value="NZ_CP049074.1"/>
</dbReference>
<dbReference type="GeneID" id="55641033"/>
<evidence type="ECO:0000313" key="1">
    <source>
        <dbReference type="EMBL" id="QKQ99623.1"/>
    </source>
</evidence>
<dbReference type="Proteomes" id="UP000509301">
    <property type="component" value="Chromosome"/>
</dbReference>
<dbReference type="KEGG" id="mten:GWK48_03750"/>
<protein>
    <recommendedName>
        <fullName evidence="3">Ribbon-helix-helix protein, CopG family</fullName>
    </recommendedName>
</protein>
<dbReference type="OrthoDB" id="382203at2157"/>
<name>A0A6N0NRX0_9CREN</name>
<dbReference type="AlphaFoldDB" id="A0A6N0NRX0"/>
<accession>A0A6N0NRX0</accession>
<organism evidence="1 2">
    <name type="scientific">Metallosphaera tengchongensis</name>
    <dbReference type="NCBI Taxonomy" id="1532350"/>
    <lineage>
        <taxon>Archaea</taxon>
        <taxon>Thermoproteota</taxon>
        <taxon>Thermoprotei</taxon>
        <taxon>Sulfolobales</taxon>
        <taxon>Sulfolobaceae</taxon>
        <taxon>Metallosphaera</taxon>
    </lineage>
</organism>
<sequence length="61" mass="7054">MTIKTVSIRLKDEMVAEIDKLLPLIGAESRSQFIINAIKFCLNNDQCWKETEDFIGEKRLP</sequence>
<reference evidence="1 2" key="1">
    <citation type="submission" date="2020-02" db="EMBL/GenBank/DDBJ databases">
        <title>Comparative genome analysis reveals the metabolism and evolution of the thermophilic archaeal genus Metallosphaera.</title>
        <authorList>
            <person name="Jiang C."/>
        </authorList>
    </citation>
    <scope>NUCLEOTIDE SEQUENCE [LARGE SCALE GENOMIC DNA]</scope>
    <source>
        <strain evidence="1 2">Ric-A</strain>
    </source>
</reference>
<dbReference type="EMBL" id="CP049074">
    <property type="protein sequence ID" value="QKQ99623.1"/>
    <property type="molecule type" value="Genomic_DNA"/>
</dbReference>
<proteinExistence type="predicted"/>
<evidence type="ECO:0008006" key="3">
    <source>
        <dbReference type="Google" id="ProtNLM"/>
    </source>
</evidence>